<sequence length="112" mass="12851">MQNPLNFVSFYILCEGIVNLTFKIAYNSRGNEAGRLTEEIQKSYVEDDALILPVLYIPQSALRCPFFFMLFPLTAIFYSLLANKLRGFNDLLDYVDGSCLCSSCLLWQKIFL</sequence>
<keyword evidence="1" id="KW-0812">Transmembrane</keyword>
<name>A0AAQ3KYG7_9LILI</name>
<organism evidence="2 3">
    <name type="scientific">Canna indica</name>
    <name type="common">Indian-shot</name>
    <dbReference type="NCBI Taxonomy" id="4628"/>
    <lineage>
        <taxon>Eukaryota</taxon>
        <taxon>Viridiplantae</taxon>
        <taxon>Streptophyta</taxon>
        <taxon>Embryophyta</taxon>
        <taxon>Tracheophyta</taxon>
        <taxon>Spermatophyta</taxon>
        <taxon>Magnoliopsida</taxon>
        <taxon>Liliopsida</taxon>
        <taxon>Zingiberales</taxon>
        <taxon>Cannaceae</taxon>
        <taxon>Canna</taxon>
    </lineage>
</organism>
<accession>A0AAQ3KYG7</accession>
<reference evidence="2 3" key="1">
    <citation type="submission" date="2023-10" db="EMBL/GenBank/DDBJ databases">
        <title>Chromosome-scale genome assembly provides insights into flower coloration mechanisms of Canna indica.</title>
        <authorList>
            <person name="Li C."/>
        </authorList>
    </citation>
    <scope>NUCLEOTIDE SEQUENCE [LARGE SCALE GENOMIC DNA]</scope>
    <source>
        <tissue evidence="2">Flower</tissue>
    </source>
</reference>
<gene>
    <name evidence="2" type="ORF">Cni_G23401</name>
</gene>
<evidence type="ECO:0000256" key="1">
    <source>
        <dbReference type="SAM" id="Phobius"/>
    </source>
</evidence>
<keyword evidence="1" id="KW-1133">Transmembrane helix</keyword>
<dbReference type="Proteomes" id="UP001327560">
    <property type="component" value="Chromosome 7"/>
</dbReference>
<keyword evidence="1" id="KW-0472">Membrane</keyword>
<feature type="transmembrane region" description="Helical" evidence="1">
    <location>
        <begin position="60"/>
        <end position="81"/>
    </location>
</feature>
<proteinExistence type="predicted"/>
<protein>
    <submittedName>
        <fullName evidence="2">Uncharacterized protein</fullName>
    </submittedName>
</protein>
<dbReference type="EMBL" id="CP136896">
    <property type="protein sequence ID" value="WOL14621.1"/>
    <property type="molecule type" value="Genomic_DNA"/>
</dbReference>
<keyword evidence="3" id="KW-1185">Reference proteome</keyword>
<evidence type="ECO:0000313" key="3">
    <source>
        <dbReference type="Proteomes" id="UP001327560"/>
    </source>
</evidence>
<evidence type="ECO:0000313" key="2">
    <source>
        <dbReference type="EMBL" id="WOL14621.1"/>
    </source>
</evidence>
<dbReference type="AlphaFoldDB" id="A0AAQ3KYG7"/>